<dbReference type="EMBL" id="VJMJ01000143">
    <property type="protein sequence ID" value="KAF0731405.1"/>
    <property type="molecule type" value="Genomic_DNA"/>
</dbReference>
<dbReference type="Proteomes" id="UP000481153">
    <property type="component" value="Unassembled WGS sequence"/>
</dbReference>
<gene>
    <name evidence="2" type="ORF">Ae201684_011308</name>
</gene>
<name>A0A6G0WV52_9STRA</name>
<keyword evidence="3" id="KW-1185">Reference proteome</keyword>
<comment type="caution">
    <text evidence="2">The sequence shown here is derived from an EMBL/GenBank/DDBJ whole genome shotgun (WGS) entry which is preliminary data.</text>
</comment>
<feature type="region of interest" description="Disordered" evidence="1">
    <location>
        <begin position="1"/>
        <end position="48"/>
    </location>
</feature>
<proteinExistence type="predicted"/>
<accession>A0A6G0WV52</accession>
<sequence length="363" mass="41427">MPQAQAKSQGKKTLKEKQRLTKQQAALAKTAAATRRKQEQRAREKAEKTELEVAEKTLLGEIDKLRTKFVWLSALPQPVKDTVLVNRQLVQKRNAMKQRVDELYDLVSMLSKWVFAQTPHEPKPSRMATTLLGHAECRNYGQVWLCQKALHMALTAHPYEPFVGKVDDNLVSWTHQGEDATGTSLEALQLHSQFSVMGDYKDVASVVWSLYVSSSPHHVVEIIDKVDDEVAYFTMEYGPLKSKFVNLAGVFRLQHCIVITFTTIAFDERFPMQDGESRTHGFGWMILDEMGEGVTICRQSRLQFTPVNKNGQLTLEEIGQLVHYKPRPHEPRETIIGKYQAMVENAYVLLRGVQIRSKFPIVY</sequence>
<dbReference type="VEuPathDB" id="FungiDB:AeMF1_014448"/>
<organism evidence="2 3">
    <name type="scientific">Aphanomyces euteiches</name>
    <dbReference type="NCBI Taxonomy" id="100861"/>
    <lineage>
        <taxon>Eukaryota</taxon>
        <taxon>Sar</taxon>
        <taxon>Stramenopiles</taxon>
        <taxon>Oomycota</taxon>
        <taxon>Saprolegniomycetes</taxon>
        <taxon>Saprolegniales</taxon>
        <taxon>Verrucalvaceae</taxon>
        <taxon>Aphanomyces</taxon>
    </lineage>
</organism>
<dbReference type="AlphaFoldDB" id="A0A6G0WV52"/>
<feature type="compositionally biased region" description="Basic and acidic residues" evidence="1">
    <location>
        <begin position="36"/>
        <end position="48"/>
    </location>
</feature>
<evidence type="ECO:0000256" key="1">
    <source>
        <dbReference type="SAM" id="MobiDB-lite"/>
    </source>
</evidence>
<evidence type="ECO:0000313" key="3">
    <source>
        <dbReference type="Proteomes" id="UP000481153"/>
    </source>
</evidence>
<feature type="compositionally biased region" description="Low complexity" evidence="1">
    <location>
        <begin position="21"/>
        <end position="33"/>
    </location>
</feature>
<reference evidence="2 3" key="1">
    <citation type="submission" date="2019-07" db="EMBL/GenBank/DDBJ databases">
        <title>Genomics analysis of Aphanomyces spp. identifies a new class of oomycete effector associated with host adaptation.</title>
        <authorList>
            <person name="Gaulin E."/>
        </authorList>
    </citation>
    <scope>NUCLEOTIDE SEQUENCE [LARGE SCALE GENOMIC DNA]</scope>
    <source>
        <strain evidence="2 3">ATCC 201684</strain>
    </source>
</reference>
<evidence type="ECO:0000313" key="2">
    <source>
        <dbReference type="EMBL" id="KAF0731405.1"/>
    </source>
</evidence>
<protein>
    <submittedName>
        <fullName evidence="2">Uncharacterized protein</fullName>
    </submittedName>
</protein>